<evidence type="ECO:0000313" key="2">
    <source>
        <dbReference type="Proteomes" id="UP000887159"/>
    </source>
</evidence>
<accession>A0A8X6SKU0</accession>
<keyword evidence="2" id="KW-1185">Reference proteome</keyword>
<dbReference type="Proteomes" id="UP000887159">
    <property type="component" value="Unassembled WGS sequence"/>
</dbReference>
<evidence type="ECO:0000313" key="1">
    <source>
        <dbReference type="EMBL" id="GFY15266.1"/>
    </source>
</evidence>
<dbReference type="AlphaFoldDB" id="A0A8X6SKU0"/>
<reference evidence="1" key="1">
    <citation type="submission" date="2020-08" db="EMBL/GenBank/DDBJ databases">
        <title>Multicomponent nature underlies the extraordinary mechanical properties of spider dragline silk.</title>
        <authorList>
            <person name="Kono N."/>
            <person name="Nakamura H."/>
            <person name="Mori M."/>
            <person name="Yoshida Y."/>
            <person name="Ohtoshi R."/>
            <person name="Malay A.D."/>
            <person name="Moran D.A.P."/>
            <person name="Tomita M."/>
            <person name="Numata K."/>
            <person name="Arakawa K."/>
        </authorList>
    </citation>
    <scope>NUCLEOTIDE SEQUENCE</scope>
</reference>
<organism evidence="1 2">
    <name type="scientific">Trichonephila clavipes</name>
    <name type="common">Golden silk orbweaver</name>
    <name type="synonym">Nephila clavipes</name>
    <dbReference type="NCBI Taxonomy" id="2585209"/>
    <lineage>
        <taxon>Eukaryota</taxon>
        <taxon>Metazoa</taxon>
        <taxon>Ecdysozoa</taxon>
        <taxon>Arthropoda</taxon>
        <taxon>Chelicerata</taxon>
        <taxon>Arachnida</taxon>
        <taxon>Araneae</taxon>
        <taxon>Araneomorphae</taxon>
        <taxon>Entelegynae</taxon>
        <taxon>Araneoidea</taxon>
        <taxon>Nephilidae</taxon>
        <taxon>Trichonephila</taxon>
    </lineage>
</organism>
<proteinExistence type="predicted"/>
<dbReference type="EMBL" id="BMAU01021334">
    <property type="protein sequence ID" value="GFY15266.1"/>
    <property type="molecule type" value="Genomic_DNA"/>
</dbReference>
<gene>
    <name evidence="1" type="ORF">TNCV_1570771</name>
</gene>
<name>A0A8X6SKU0_TRICX</name>
<comment type="caution">
    <text evidence="1">The sequence shown here is derived from an EMBL/GenBank/DDBJ whole genome shotgun (WGS) entry which is preliminary data.</text>
</comment>
<protein>
    <submittedName>
        <fullName evidence="1">Uncharacterized protein</fullName>
    </submittedName>
</protein>
<sequence length="135" mass="15657">MENSRPPISMFMHYCNLEPLLATRSPRNTVGLYNHLKLEWAIVLVRDLIVEDTGETFLKGLHSLVNFASQKRMDEARCRKKIFLTKPMGNRPRGRTPARWIDCVEKDLNILKVKNLKTVAKNRDACRKLLEKASH</sequence>